<feature type="domain" description="Uroporphyrinogen decarboxylase (URO-D)" evidence="1">
    <location>
        <begin position="26"/>
        <end position="216"/>
    </location>
</feature>
<dbReference type="PANTHER" id="PTHR47099:SF1">
    <property type="entry name" value="METHYLCOBAMIDE:COM METHYLTRANSFERASE MTBA"/>
    <property type="match status" value="1"/>
</dbReference>
<dbReference type="PANTHER" id="PTHR47099">
    <property type="entry name" value="METHYLCOBAMIDE:COM METHYLTRANSFERASE MTBA"/>
    <property type="match status" value="1"/>
</dbReference>
<evidence type="ECO:0000259" key="1">
    <source>
        <dbReference type="Pfam" id="PF01208"/>
    </source>
</evidence>
<sequence length="224" mass="25016">EAVSPYFYPMGLLPISPHELLFEGITIARVAYYMRKKPKFIHDVMSEYAKANVEIAKRLGEAGVDIAWMYDDLGLKGGTIFSLKDLREFILPYYKKIYQECKKNGMLIVQHSCGKIDEFLPDMVDAGLNGIQALEPTAGVDLAGLKEKLGDRLCFFGGLDSSRVLNFGTPKDIEEDVKKCIKAAGSGGGYFTGPSHNIIHAPWENILALRAAIEKYRKYPLNFN</sequence>
<gene>
    <name evidence="2" type="ORF">S03H2_41595</name>
</gene>
<comment type="caution">
    <text evidence="2">The sequence shown here is derived from an EMBL/GenBank/DDBJ whole genome shotgun (WGS) entry which is preliminary data.</text>
</comment>
<organism evidence="2">
    <name type="scientific">marine sediment metagenome</name>
    <dbReference type="NCBI Taxonomy" id="412755"/>
    <lineage>
        <taxon>unclassified sequences</taxon>
        <taxon>metagenomes</taxon>
        <taxon>ecological metagenomes</taxon>
    </lineage>
</organism>
<dbReference type="InterPro" id="IPR000257">
    <property type="entry name" value="Uroporphyrinogen_deCOase"/>
</dbReference>
<feature type="non-terminal residue" evidence="2">
    <location>
        <position position="1"/>
    </location>
</feature>
<dbReference type="AlphaFoldDB" id="X1HM34"/>
<reference evidence="2" key="1">
    <citation type="journal article" date="2014" name="Front. Microbiol.">
        <title>High frequency of phylogenetically diverse reductive dehalogenase-homologous genes in deep subseafloor sedimentary metagenomes.</title>
        <authorList>
            <person name="Kawai M."/>
            <person name="Futagami T."/>
            <person name="Toyoda A."/>
            <person name="Takaki Y."/>
            <person name="Nishi S."/>
            <person name="Hori S."/>
            <person name="Arai W."/>
            <person name="Tsubouchi T."/>
            <person name="Morono Y."/>
            <person name="Uchiyama I."/>
            <person name="Ito T."/>
            <person name="Fujiyama A."/>
            <person name="Inagaki F."/>
            <person name="Takami H."/>
        </authorList>
    </citation>
    <scope>NUCLEOTIDE SEQUENCE</scope>
    <source>
        <strain evidence="2">Expedition CK06-06</strain>
    </source>
</reference>
<dbReference type="GO" id="GO:0006779">
    <property type="term" value="P:porphyrin-containing compound biosynthetic process"/>
    <property type="evidence" value="ECO:0007669"/>
    <property type="project" value="InterPro"/>
</dbReference>
<proteinExistence type="predicted"/>
<dbReference type="EMBL" id="BARU01025841">
    <property type="protein sequence ID" value="GAH71206.1"/>
    <property type="molecule type" value="Genomic_DNA"/>
</dbReference>
<evidence type="ECO:0000313" key="2">
    <source>
        <dbReference type="EMBL" id="GAH71206.1"/>
    </source>
</evidence>
<dbReference type="GO" id="GO:0004853">
    <property type="term" value="F:uroporphyrinogen decarboxylase activity"/>
    <property type="evidence" value="ECO:0007669"/>
    <property type="project" value="InterPro"/>
</dbReference>
<dbReference type="Gene3D" id="3.20.20.210">
    <property type="match status" value="1"/>
</dbReference>
<accession>X1HM34</accession>
<name>X1HM34_9ZZZZ</name>
<dbReference type="Pfam" id="PF01208">
    <property type="entry name" value="URO-D"/>
    <property type="match status" value="1"/>
</dbReference>
<dbReference type="InterPro" id="IPR052024">
    <property type="entry name" value="Methanogen_methyltrans"/>
</dbReference>
<protein>
    <recommendedName>
        <fullName evidence="1">Uroporphyrinogen decarboxylase (URO-D) domain-containing protein</fullName>
    </recommendedName>
</protein>
<dbReference type="SUPFAM" id="SSF51726">
    <property type="entry name" value="UROD/MetE-like"/>
    <property type="match status" value="1"/>
</dbReference>
<dbReference type="InterPro" id="IPR038071">
    <property type="entry name" value="UROD/MetE-like_sf"/>
</dbReference>